<dbReference type="Proteomes" id="UP001064782">
    <property type="component" value="Unassembled WGS sequence"/>
</dbReference>
<name>A0A9P3QAK9_9MYCO</name>
<keyword evidence="1" id="KW-0812">Transmembrane</keyword>
<proteinExistence type="predicted"/>
<dbReference type="EMBL" id="BRZI01000065">
    <property type="protein sequence ID" value="GLD33094.1"/>
    <property type="molecule type" value="Genomic_DNA"/>
</dbReference>
<dbReference type="GeneID" id="83632148"/>
<sequence length="125" mass="12383">MTVTVAYALAGLIAGGIIFIGARFIVAPGAAAAGYGVQPDLGRRSARAYLSVKGVRDIASGVVVLILMAAGATQLLGCVVLAATIIPIADAIIVLGNGGRKSIALGIHGLTAAVMLLTSALLLMT</sequence>
<dbReference type="EMBL" id="BRXE01000077">
    <property type="protein sequence ID" value="GLB85240.1"/>
    <property type="molecule type" value="Genomic_DNA"/>
</dbReference>
<evidence type="ECO:0000313" key="4">
    <source>
        <dbReference type="Proteomes" id="UP001064782"/>
    </source>
</evidence>
<dbReference type="RefSeq" id="WP_236981296.1">
    <property type="nucleotide sequence ID" value="NZ_BRXE01000077.1"/>
</dbReference>
<keyword evidence="1" id="KW-1133">Transmembrane helix</keyword>
<comment type="caution">
    <text evidence="3">The sequence shown here is derived from an EMBL/GenBank/DDBJ whole genome shotgun (WGS) entry which is preliminary data.</text>
</comment>
<evidence type="ECO:0000256" key="1">
    <source>
        <dbReference type="SAM" id="Phobius"/>
    </source>
</evidence>
<keyword evidence="1" id="KW-0472">Membrane</keyword>
<evidence type="ECO:0000313" key="3">
    <source>
        <dbReference type="EMBL" id="GLD33094.1"/>
    </source>
</evidence>
<dbReference type="Pfam" id="PF14087">
    <property type="entry name" value="DUF4267"/>
    <property type="match status" value="1"/>
</dbReference>
<dbReference type="Proteomes" id="UP001165663">
    <property type="component" value="Unassembled WGS sequence"/>
</dbReference>
<feature type="transmembrane region" description="Helical" evidence="1">
    <location>
        <begin position="6"/>
        <end position="37"/>
    </location>
</feature>
<accession>A0A9P3QAK9</accession>
<feature type="transmembrane region" description="Helical" evidence="1">
    <location>
        <begin position="103"/>
        <end position="124"/>
    </location>
</feature>
<organism evidence="3 4">
    <name type="scientific">Mycobacterium kiyosense</name>
    <dbReference type="NCBI Taxonomy" id="2871094"/>
    <lineage>
        <taxon>Bacteria</taxon>
        <taxon>Bacillati</taxon>
        <taxon>Actinomycetota</taxon>
        <taxon>Actinomycetes</taxon>
        <taxon>Mycobacteriales</taxon>
        <taxon>Mycobacteriaceae</taxon>
        <taxon>Mycobacterium</taxon>
    </lineage>
</organism>
<dbReference type="InterPro" id="IPR025363">
    <property type="entry name" value="DUF4267"/>
</dbReference>
<dbReference type="AlphaFoldDB" id="A0A9P3QAK9"/>
<keyword evidence="4" id="KW-1185">Reference proteome</keyword>
<reference evidence="3" key="1">
    <citation type="submission" date="2022-08" db="EMBL/GenBank/DDBJ databases">
        <title>Mycobacterium kiyosense sp. nov., scotochromogenic slow-glowing species isolated from respiratory specimens.</title>
        <authorList>
            <person name="Fukano H."/>
            <person name="Kazumi Y."/>
            <person name="Sakagami N."/>
            <person name="Ato M."/>
            <person name="Mitarai S."/>
            <person name="Hoshino Y."/>
        </authorList>
    </citation>
    <scope>NUCLEOTIDE SEQUENCE</scope>
    <source>
        <strain evidence="3">1413</strain>
        <strain evidence="2">SRL2020-028</strain>
    </source>
</reference>
<protein>
    <submittedName>
        <fullName evidence="3">Membrane protein</fullName>
    </submittedName>
</protein>
<gene>
    <name evidence="3" type="ORF">Mkiyose1413_49770</name>
    <name evidence="2" type="ORF">SRL2020028_44960</name>
</gene>
<evidence type="ECO:0000313" key="2">
    <source>
        <dbReference type="EMBL" id="GLB85240.1"/>
    </source>
</evidence>